<gene>
    <name evidence="2" type="ORF">F8237_21620</name>
</gene>
<evidence type="ECO:0000256" key="1">
    <source>
        <dbReference type="SAM" id="Phobius"/>
    </source>
</evidence>
<protein>
    <recommendedName>
        <fullName evidence="4">Cytochrome c oxidase subunit 2A</fullName>
    </recommendedName>
</protein>
<feature type="transmembrane region" description="Helical" evidence="1">
    <location>
        <begin position="29"/>
        <end position="53"/>
    </location>
</feature>
<dbReference type="Proteomes" id="UP000325641">
    <property type="component" value="Chromosome"/>
</dbReference>
<evidence type="ECO:0008006" key="4">
    <source>
        <dbReference type="Google" id="ProtNLM"/>
    </source>
</evidence>
<keyword evidence="1" id="KW-0812">Transmembrane</keyword>
<dbReference type="OrthoDB" id="8243710at2"/>
<organism evidence="2 3">
    <name type="scientific">Bradyrhizobium betae</name>
    <dbReference type="NCBI Taxonomy" id="244734"/>
    <lineage>
        <taxon>Bacteria</taxon>
        <taxon>Pseudomonadati</taxon>
        <taxon>Pseudomonadota</taxon>
        <taxon>Alphaproteobacteria</taxon>
        <taxon>Hyphomicrobiales</taxon>
        <taxon>Nitrobacteraceae</taxon>
        <taxon>Bradyrhizobium</taxon>
    </lineage>
</organism>
<keyword evidence="1" id="KW-0472">Membrane</keyword>
<dbReference type="EMBL" id="CP044543">
    <property type="protein sequence ID" value="QFI74778.1"/>
    <property type="molecule type" value="Genomic_DNA"/>
</dbReference>
<dbReference type="KEGG" id="bbet:F8237_21620"/>
<dbReference type="RefSeq" id="WP_028133498.1">
    <property type="nucleotide sequence ID" value="NZ_CP044543.1"/>
</dbReference>
<name>A0A5P6P9N4_9BRAD</name>
<accession>A0A5P6P9N4</accession>
<proteinExistence type="predicted"/>
<keyword evidence="1" id="KW-1133">Transmembrane helix</keyword>
<dbReference type="AlphaFoldDB" id="A0A5P6P9N4"/>
<evidence type="ECO:0000313" key="3">
    <source>
        <dbReference type="Proteomes" id="UP000325641"/>
    </source>
</evidence>
<reference evidence="3" key="1">
    <citation type="submission" date="2019-10" db="EMBL/GenBank/DDBJ databases">
        <title>Complete Genome Sequence of Bradyrhizobium betae type strain PL7HG1T.</title>
        <authorList>
            <person name="Bromfield E.S.P."/>
            <person name="Cloutier S."/>
        </authorList>
    </citation>
    <scope>NUCLEOTIDE SEQUENCE [LARGE SCALE GENOMIC DNA]</scope>
    <source>
        <strain evidence="3">PL7HG1</strain>
    </source>
</reference>
<evidence type="ECO:0000313" key="2">
    <source>
        <dbReference type="EMBL" id="QFI74778.1"/>
    </source>
</evidence>
<sequence>MINSELPEQVENTADDRVNRIVAAGPGGALMVAGLATALVVAMWFAFYLFVFLPRGALQ</sequence>